<dbReference type="AlphaFoldDB" id="A0A450T8V5"/>
<organism evidence="3">
    <name type="scientific">Candidatus Kentrum sp. DK</name>
    <dbReference type="NCBI Taxonomy" id="2126562"/>
    <lineage>
        <taxon>Bacteria</taxon>
        <taxon>Pseudomonadati</taxon>
        <taxon>Pseudomonadota</taxon>
        <taxon>Gammaproteobacteria</taxon>
        <taxon>Candidatus Kentrum</taxon>
    </lineage>
</organism>
<keyword evidence="1" id="KW-1133">Transmembrane helix</keyword>
<sequence length="112" mass="12880">MRKNAHDFPLFRYDPHKPDRLLADKINERHIDKILALSDQSEARSFRSSSQLRWFTLAYVVIAVLLFAFLTVFLVRANTDLYREIVKLLAVFLGGFGGGFGIKSYMERRGGV</sequence>
<dbReference type="EMBL" id="CAADEX010000120">
    <property type="protein sequence ID" value="VFJ63125.1"/>
    <property type="molecule type" value="Genomic_DNA"/>
</dbReference>
<evidence type="ECO:0000313" key="2">
    <source>
        <dbReference type="EMBL" id="VFJ55875.1"/>
    </source>
</evidence>
<name>A0A450T8V5_9GAMM</name>
<evidence type="ECO:0000313" key="3">
    <source>
        <dbReference type="EMBL" id="VFJ63125.1"/>
    </source>
</evidence>
<keyword evidence="1" id="KW-0472">Membrane</keyword>
<gene>
    <name evidence="3" type="ORF">BECKDK2373B_GA0170837_11201</name>
    <name evidence="2" type="ORF">BECKDK2373C_GA0170839_105024</name>
</gene>
<accession>A0A450T8V5</accession>
<feature type="transmembrane region" description="Helical" evidence="1">
    <location>
        <begin position="81"/>
        <end position="102"/>
    </location>
</feature>
<keyword evidence="1" id="KW-0812">Transmembrane</keyword>
<dbReference type="EMBL" id="CAADEY010000050">
    <property type="protein sequence ID" value="VFJ55875.1"/>
    <property type="molecule type" value="Genomic_DNA"/>
</dbReference>
<feature type="transmembrane region" description="Helical" evidence="1">
    <location>
        <begin position="54"/>
        <end position="75"/>
    </location>
</feature>
<reference evidence="3" key="1">
    <citation type="submission" date="2019-02" db="EMBL/GenBank/DDBJ databases">
        <authorList>
            <person name="Gruber-Vodicka R. H."/>
            <person name="Seah K. B. B."/>
        </authorList>
    </citation>
    <scope>NUCLEOTIDE SEQUENCE</scope>
    <source>
        <strain evidence="2">BECK_DK161</strain>
        <strain evidence="3">BECK_DK47</strain>
    </source>
</reference>
<protein>
    <submittedName>
        <fullName evidence="3">Uncharacterized protein</fullName>
    </submittedName>
</protein>
<proteinExistence type="predicted"/>
<evidence type="ECO:0000256" key="1">
    <source>
        <dbReference type="SAM" id="Phobius"/>
    </source>
</evidence>